<gene>
    <name evidence="1" type="ORF">AgaP_AGAP009345</name>
</gene>
<organism evidence="1">
    <name type="scientific">Anopheles gambiae</name>
    <name type="common">African malaria mosquito</name>
    <dbReference type="NCBI Taxonomy" id="7165"/>
    <lineage>
        <taxon>Eukaryota</taxon>
        <taxon>Metazoa</taxon>
        <taxon>Ecdysozoa</taxon>
        <taxon>Arthropoda</taxon>
        <taxon>Hexapoda</taxon>
        <taxon>Insecta</taxon>
        <taxon>Pterygota</taxon>
        <taxon>Neoptera</taxon>
        <taxon>Endopterygota</taxon>
        <taxon>Diptera</taxon>
        <taxon>Nematocera</taxon>
        <taxon>Culicoidea</taxon>
        <taxon>Culicidae</taxon>
        <taxon>Anophelinae</taxon>
        <taxon>Anopheles</taxon>
    </lineage>
</organism>
<dbReference type="AlphaFoldDB" id="Q5TVJ5"/>
<reference evidence="1" key="1">
    <citation type="journal article" date="2002" name="Science">
        <title>The genome sequence of the malaria mosquito Anopheles gambiae.</title>
        <authorList>
            <person name="Holt R.A."/>
            <person name="Subramanian G.M."/>
            <person name="Halpern A."/>
            <person name="Sutton G.G."/>
            <person name="Charlab R."/>
            <person name="Nusskern D.R."/>
            <person name="Wincker P."/>
            <person name="Clark A.G."/>
            <person name="Ribeiro J.M."/>
            <person name="Wides R."/>
            <person name="Salzberg S.L."/>
            <person name="Loftus B."/>
            <person name="Yandell M."/>
            <person name="Majoros W.H."/>
            <person name="Rusch D.B."/>
            <person name="Lai Z."/>
            <person name="Kraft C.L."/>
            <person name="Abril J.F."/>
            <person name="Anthouard V."/>
            <person name="Arensburger P."/>
            <person name="Atkinson P.W."/>
            <person name="Baden H."/>
            <person name="de Berardinis V."/>
            <person name="Baldwin D."/>
            <person name="Benes V."/>
            <person name="Biedler J."/>
            <person name="Blass C."/>
            <person name="Bolanos R."/>
            <person name="Boscus D."/>
            <person name="Barnstead M."/>
            <person name="Cai S."/>
            <person name="Center A."/>
            <person name="Chaturverdi K."/>
            <person name="Christophides G.K."/>
            <person name="Chrystal M.A."/>
            <person name="Clamp M."/>
            <person name="Cravchik A."/>
            <person name="Curwen V."/>
            <person name="Dana A."/>
            <person name="Delcher A."/>
            <person name="Dew I."/>
            <person name="Evans C.A."/>
            <person name="Flanigan M."/>
            <person name="Grundschober-Freimoser A."/>
            <person name="Friedli L."/>
            <person name="Gu Z."/>
            <person name="Guan P."/>
            <person name="Guigo R."/>
            <person name="Hillenmeyer M.E."/>
            <person name="Hladun S.L."/>
            <person name="Hogan J.R."/>
            <person name="Hong Y.S."/>
            <person name="Hoover J."/>
            <person name="Jaillon O."/>
            <person name="Ke Z."/>
            <person name="Kodira C."/>
            <person name="Kokoza E."/>
            <person name="Koutsos A."/>
            <person name="Letunic I."/>
            <person name="Levitsky A."/>
            <person name="Liang Y."/>
            <person name="Lin J.J."/>
            <person name="Lobo N.F."/>
            <person name="Lopez J.R."/>
            <person name="Malek J.A."/>
            <person name="McIntosh T.C."/>
            <person name="Meister S."/>
            <person name="Miller J."/>
            <person name="Mobarry C."/>
            <person name="Mongin E."/>
            <person name="Murphy S.D."/>
            <person name="O'Brochta D.A."/>
            <person name="Pfannkoch C."/>
            <person name="Qi R."/>
            <person name="Regier M.A."/>
            <person name="Remington K."/>
            <person name="Shao H."/>
            <person name="Sharakhova M.V."/>
            <person name="Sitter C.D."/>
            <person name="Shetty J."/>
            <person name="Smith T.J."/>
            <person name="Strong R."/>
            <person name="Sun J."/>
            <person name="Thomasova D."/>
            <person name="Ton L.Q."/>
            <person name="Topalis P."/>
            <person name="Tu Z."/>
            <person name="Unger M.F."/>
            <person name="Walenz B."/>
            <person name="Wang A."/>
            <person name="Wang J."/>
            <person name="Wang M."/>
            <person name="Wang X."/>
            <person name="Woodford K.J."/>
            <person name="Wortman J.R."/>
            <person name="Wu M."/>
            <person name="Yao A."/>
            <person name="Zdobnov E.M."/>
            <person name="Zhang H."/>
            <person name="Zhao Q."/>
            <person name="Zhao S."/>
            <person name="Zhu S.C."/>
            <person name="Zhimulev I."/>
            <person name="Coluzzi M."/>
            <person name="della Torre A."/>
            <person name="Roth C.W."/>
            <person name="Louis C."/>
            <person name="Kalush F."/>
            <person name="Mural R.J."/>
            <person name="Myers E.W."/>
            <person name="Adams M.D."/>
            <person name="Smith H.O."/>
            <person name="Broder S."/>
            <person name="Gardner M.J."/>
            <person name="Fraser C.M."/>
            <person name="Birney E."/>
            <person name="Bork P."/>
            <person name="Brey P.T."/>
            <person name="Venter J.C."/>
            <person name="Weissenbach J."/>
            <person name="Kafatos F.C."/>
            <person name="Collins F.H."/>
            <person name="Hoffman S.L."/>
        </authorList>
    </citation>
    <scope>NUCLEOTIDE SEQUENCE [LARGE SCALE GENOMIC DNA]</scope>
    <source>
        <strain evidence="1">PEST</strain>
    </source>
</reference>
<feature type="non-terminal residue" evidence="1">
    <location>
        <position position="1"/>
    </location>
</feature>
<sequence length="133" mass="15065">SHSLPIPSTRVAVCSAVVVVVVGCEVVVIGGGSPAPKWLFSCFRGKDRQKEFHSFRRRRRRLQATQSCRPRWRSPICSTTSKLWRWATFRKAMKTTFPSSCAQTTTKTTVHCWTGTNVPRPRGGCCCPMRQRH</sequence>
<name>Q5TVJ5_ANOGA</name>
<proteinExistence type="predicted"/>
<reference evidence="1" key="3">
    <citation type="journal article" date="2004" name="Trends Parasitol.">
        <title>The Anopheles gambiae genome: an update.</title>
        <authorList>
            <person name="Mongin E."/>
            <person name="Louis C."/>
            <person name="Holt R.A."/>
            <person name="Birney E."/>
            <person name="Collins F.H."/>
        </authorList>
    </citation>
    <scope>NUCLEOTIDE SEQUENCE</scope>
    <source>
        <strain evidence="1">PEST</strain>
    </source>
</reference>
<dbReference type="PaxDb" id="7165-AGAP009345-PA"/>
<accession>Q5TVJ5</accession>
<comment type="caution">
    <text evidence="1">The sequence shown here is derived from an EMBL/GenBank/DDBJ whole genome shotgun (WGS) entry which is preliminary data.</text>
</comment>
<feature type="non-terminal residue" evidence="1">
    <location>
        <position position="133"/>
    </location>
</feature>
<protein>
    <submittedName>
        <fullName evidence="1">AGAP009345-PA</fullName>
    </submittedName>
</protein>
<reference evidence="1" key="4">
    <citation type="journal article" date="2007" name="Genome Biol.">
        <title>Update of the Anopheles gambiae PEST genome assembly.</title>
        <authorList>
            <person name="Sharakhova M.V."/>
            <person name="Hammond M.P."/>
            <person name="Lobo N.F."/>
            <person name="Krzywinski J."/>
            <person name="Unger M.F."/>
            <person name="Hillenmeyer M.E."/>
            <person name="Bruggner R.V."/>
            <person name="Birney E."/>
            <person name="Collins F.H."/>
        </authorList>
    </citation>
    <scope>NUCLEOTIDE SEQUENCE</scope>
    <source>
        <strain evidence="1">PEST</strain>
    </source>
</reference>
<reference evidence="1" key="2">
    <citation type="submission" date="2002-03" db="EMBL/GenBank/DDBJ databases">
        <authorList>
            <consortium name="The Anopheles Genome Sequencing Consortium"/>
        </authorList>
    </citation>
    <scope>NUCLEOTIDE SEQUENCE</scope>
    <source>
        <strain evidence="1">PEST</strain>
    </source>
</reference>
<reference evidence="1" key="5">
    <citation type="submission" date="2011-05" db="EMBL/GenBank/DDBJ databases">
        <authorList>
            <consortium name="VectorBase"/>
        </authorList>
    </citation>
    <scope>NUCLEOTIDE SEQUENCE</scope>
    <source>
        <strain evidence="1">PEST</strain>
    </source>
</reference>
<dbReference type="EMBL" id="AAAB01008835">
    <property type="protein sequence ID" value="EAL41401.1"/>
    <property type="molecule type" value="Genomic_DNA"/>
</dbReference>
<evidence type="ECO:0000313" key="1">
    <source>
        <dbReference type="EMBL" id="EAL41401.1"/>
    </source>
</evidence>